<gene>
    <name evidence="7" type="ORF">GCM10008088_17600</name>
</gene>
<evidence type="ECO:0000256" key="5">
    <source>
        <dbReference type="ARBA" id="ARBA00023049"/>
    </source>
</evidence>
<evidence type="ECO:0000256" key="4">
    <source>
        <dbReference type="ARBA" id="ARBA00022833"/>
    </source>
</evidence>
<evidence type="ECO:0000256" key="2">
    <source>
        <dbReference type="ARBA" id="ARBA00022723"/>
    </source>
</evidence>
<dbReference type="GeneID" id="94369426"/>
<dbReference type="SUPFAM" id="SSF102712">
    <property type="entry name" value="JAB1/MPN domain"/>
    <property type="match status" value="1"/>
</dbReference>
<keyword evidence="8" id="KW-1185">Reference proteome</keyword>
<dbReference type="Pfam" id="PF14464">
    <property type="entry name" value="Prok-JAB"/>
    <property type="match status" value="1"/>
</dbReference>
<comment type="caution">
    <text evidence="7">The sequence shown here is derived from an EMBL/GenBank/DDBJ whole genome shotgun (WGS) entry which is preliminary data.</text>
</comment>
<evidence type="ECO:0000259" key="6">
    <source>
        <dbReference type="PROSITE" id="PS50249"/>
    </source>
</evidence>
<dbReference type="PROSITE" id="PS50249">
    <property type="entry name" value="MPN"/>
    <property type="match status" value="1"/>
</dbReference>
<name>A0ABQ3BSY7_9FLAO</name>
<dbReference type="Proteomes" id="UP000615593">
    <property type="component" value="Unassembled WGS sequence"/>
</dbReference>
<dbReference type="InterPro" id="IPR037518">
    <property type="entry name" value="MPN"/>
</dbReference>
<evidence type="ECO:0000256" key="3">
    <source>
        <dbReference type="ARBA" id="ARBA00022801"/>
    </source>
</evidence>
<evidence type="ECO:0000313" key="7">
    <source>
        <dbReference type="EMBL" id="GGZ56505.1"/>
    </source>
</evidence>
<keyword evidence="4" id="KW-0862">Zinc</keyword>
<proteinExistence type="predicted"/>
<keyword evidence="2" id="KW-0479">Metal-binding</keyword>
<dbReference type="RefSeq" id="WP_036243799.1">
    <property type="nucleotide sequence ID" value="NZ_BMWY01000004.1"/>
</dbReference>
<reference evidence="8" key="1">
    <citation type="journal article" date="2019" name="Int. J. Syst. Evol. Microbiol.">
        <title>The Global Catalogue of Microorganisms (GCM) 10K type strain sequencing project: providing services to taxonomists for standard genome sequencing and annotation.</title>
        <authorList>
            <consortium name="The Broad Institute Genomics Platform"/>
            <consortium name="The Broad Institute Genome Sequencing Center for Infectious Disease"/>
            <person name="Wu L."/>
            <person name="Ma J."/>
        </authorList>
    </citation>
    <scope>NUCLEOTIDE SEQUENCE [LARGE SCALE GENOMIC DNA]</scope>
    <source>
        <strain evidence="8">KCTC 12708</strain>
    </source>
</reference>
<evidence type="ECO:0000313" key="8">
    <source>
        <dbReference type="Proteomes" id="UP000615593"/>
    </source>
</evidence>
<protein>
    <recommendedName>
        <fullName evidence="6">MPN domain-containing protein</fullName>
    </recommendedName>
</protein>
<keyword evidence="5" id="KW-0482">Metalloprotease</keyword>
<accession>A0ABQ3BSY7</accession>
<keyword evidence="1" id="KW-0645">Protease</keyword>
<evidence type="ECO:0000256" key="1">
    <source>
        <dbReference type="ARBA" id="ARBA00022670"/>
    </source>
</evidence>
<sequence>MSTEKIIKHYNNYKLVISIDVLNKISNLARKKYPKEFGGFLLGNYSNDFNELFLEKAIEPKVYKSSSMSFERDIDGLDKYFKEVYNKQGIYYVGEWHTHPDGSIKYSSTDLKTMKNIVDCKSVKILNPILSIISLSEKEIDFGFYIYKKGKLYKYE</sequence>
<dbReference type="InterPro" id="IPR028090">
    <property type="entry name" value="JAB_dom_prok"/>
</dbReference>
<keyword evidence="3" id="KW-0378">Hydrolase</keyword>
<dbReference type="EMBL" id="BMWY01000004">
    <property type="protein sequence ID" value="GGZ56505.1"/>
    <property type="molecule type" value="Genomic_DNA"/>
</dbReference>
<dbReference type="Gene3D" id="3.40.140.10">
    <property type="entry name" value="Cytidine Deaminase, domain 2"/>
    <property type="match status" value="1"/>
</dbReference>
<organism evidence="7 8">
    <name type="scientific">Mesonia mobilis</name>
    <dbReference type="NCBI Taxonomy" id="369791"/>
    <lineage>
        <taxon>Bacteria</taxon>
        <taxon>Pseudomonadati</taxon>
        <taxon>Bacteroidota</taxon>
        <taxon>Flavobacteriia</taxon>
        <taxon>Flavobacteriales</taxon>
        <taxon>Flavobacteriaceae</taxon>
        <taxon>Mesonia</taxon>
    </lineage>
</organism>
<feature type="domain" description="MPN" evidence="6">
    <location>
        <begin position="15"/>
        <end position="156"/>
    </location>
</feature>